<dbReference type="EMBL" id="PCVY01000020">
    <property type="protein sequence ID" value="PIQ87101.1"/>
    <property type="molecule type" value="Genomic_DNA"/>
</dbReference>
<comment type="caution">
    <text evidence="2">The sequence shown here is derived from an EMBL/GenBank/DDBJ whole genome shotgun (WGS) entry which is preliminary data.</text>
</comment>
<keyword evidence="1" id="KW-0812">Transmembrane</keyword>
<evidence type="ECO:0000313" key="3">
    <source>
        <dbReference type="Proteomes" id="UP000230859"/>
    </source>
</evidence>
<sequence length="194" mass="21271">MKVLDRFNQTRIYFKIFLMGFICFLSAVGAQGFAAADYTAGGISFDVPASWQKVEPSSKMRLYQFQVTSEGVSDPAELSVFYFGAGQGGDVQGNLERWKAQFHPMDHTIEPEINEQTVGDMKVTTIYLEGTYQSGMMAMGDSVPKENYGLLGAIGEGPEGPVFFKMTGPREVIRANKAAFAELTGSFKNVSLSQ</sequence>
<feature type="transmembrane region" description="Helical" evidence="1">
    <location>
        <begin position="12"/>
        <end position="34"/>
    </location>
</feature>
<proteinExistence type="predicted"/>
<evidence type="ECO:0000313" key="2">
    <source>
        <dbReference type="EMBL" id="PIQ87101.1"/>
    </source>
</evidence>
<gene>
    <name evidence="2" type="ORF">COV74_02110</name>
</gene>
<dbReference type="Proteomes" id="UP000230859">
    <property type="component" value="Unassembled WGS sequence"/>
</dbReference>
<protein>
    <submittedName>
        <fullName evidence="2">Uncharacterized protein</fullName>
    </submittedName>
</protein>
<organism evidence="2 3">
    <name type="scientific">Candidatus Abzuiibacterium crystallinum</name>
    <dbReference type="NCBI Taxonomy" id="1974748"/>
    <lineage>
        <taxon>Bacteria</taxon>
        <taxon>Pseudomonadati</taxon>
        <taxon>Candidatus Omnitrophota</taxon>
        <taxon>Candidatus Abzuiibacterium</taxon>
    </lineage>
</organism>
<dbReference type="AlphaFoldDB" id="A0A2H0LRW1"/>
<keyword evidence="1" id="KW-1133">Transmembrane helix</keyword>
<keyword evidence="1" id="KW-0472">Membrane</keyword>
<evidence type="ECO:0000256" key="1">
    <source>
        <dbReference type="SAM" id="Phobius"/>
    </source>
</evidence>
<accession>A0A2H0LRW1</accession>
<reference evidence="2 3" key="1">
    <citation type="submission" date="2017-09" db="EMBL/GenBank/DDBJ databases">
        <title>Depth-based differentiation of microbial function through sediment-hosted aquifers and enrichment of novel symbionts in the deep terrestrial subsurface.</title>
        <authorList>
            <person name="Probst A.J."/>
            <person name="Ladd B."/>
            <person name="Jarett J.K."/>
            <person name="Geller-Mcgrath D.E."/>
            <person name="Sieber C.M."/>
            <person name="Emerson J.B."/>
            <person name="Anantharaman K."/>
            <person name="Thomas B.C."/>
            <person name="Malmstrom R."/>
            <person name="Stieglmeier M."/>
            <person name="Klingl A."/>
            <person name="Woyke T."/>
            <person name="Ryan C.M."/>
            <person name="Banfield J.F."/>
        </authorList>
    </citation>
    <scope>NUCLEOTIDE SEQUENCE [LARGE SCALE GENOMIC DNA]</scope>
    <source>
        <strain evidence="2">CG11_big_fil_rev_8_21_14_0_20_45_26</strain>
    </source>
</reference>
<name>A0A2H0LRW1_9BACT</name>